<sequence>MLLQEFETRLNDALTELEQSFSRHHKLWQQDHQTLQQQLDSSLRREAKLREQNALLVSQLNNLDSSPDRNPLIHKIKILSSHIDALARDASAFRQSLPGIN</sequence>
<name>A0A845SK07_9GAMM</name>
<dbReference type="AlphaFoldDB" id="A0A845SK07"/>
<accession>A0A845SK07</accession>
<reference evidence="2 3" key="2">
    <citation type="submission" date="2020-02" db="EMBL/GenBank/DDBJ databases">
        <title>The new genus of Enterobacteriales.</title>
        <authorList>
            <person name="Kim I.S."/>
        </authorList>
    </citation>
    <scope>NUCLEOTIDE SEQUENCE [LARGE SCALE GENOMIC DNA]</scope>
    <source>
        <strain evidence="2 3">SAP-6</strain>
    </source>
</reference>
<organism evidence="2 3">
    <name type="scientific">Acerihabitans arboris</name>
    <dbReference type="NCBI Taxonomy" id="2691583"/>
    <lineage>
        <taxon>Bacteria</taxon>
        <taxon>Pseudomonadati</taxon>
        <taxon>Pseudomonadota</taxon>
        <taxon>Gammaproteobacteria</taxon>
        <taxon>Enterobacterales</taxon>
        <taxon>Pectobacteriaceae</taxon>
        <taxon>Acerihabitans</taxon>
    </lineage>
</organism>
<evidence type="ECO:0000313" key="2">
    <source>
        <dbReference type="EMBL" id="NDL63587.1"/>
    </source>
</evidence>
<dbReference type="EMBL" id="WUBS01000008">
    <property type="protein sequence ID" value="NDL63587.1"/>
    <property type="molecule type" value="Genomic_DNA"/>
</dbReference>
<feature type="coiled-coil region" evidence="1">
    <location>
        <begin position="3"/>
        <end position="52"/>
    </location>
</feature>
<proteinExistence type="predicted"/>
<protein>
    <recommendedName>
        <fullName evidence="4">MbeD/MobD like protein</fullName>
    </recommendedName>
</protein>
<evidence type="ECO:0000256" key="1">
    <source>
        <dbReference type="SAM" id="Coils"/>
    </source>
</evidence>
<dbReference type="RefSeq" id="WP_162366306.1">
    <property type="nucleotide sequence ID" value="NZ_WUBS01000008.1"/>
</dbReference>
<evidence type="ECO:0008006" key="4">
    <source>
        <dbReference type="Google" id="ProtNLM"/>
    </source>
</evidence>
<reference evidence="2 3" key="1">
    <citation type="submission" date="2019-12" db="EMBL/GenBank/DDBJ databases">
        <authorList>
            <person name="Lee S.D."/>
        </authorList>
    </citation>
    <scope>NUCLEOTIDE SEQUENCE [LARGE SCALE GENOMIC DNA]</scope>
    <source>
        <strain evidence="2 3">SAP-6</strain>
    </source>
</reference>
<keyword evidence="3" id="KW-1185">Reference proteome</keyword>
<dbReference type="Proteomes" id="UP000461443">
    <property type="component" value="Unassembled WGS sequence"/>
</dbReference>
<comment type="caution">
    <text evidence="2">The sequence shown here is derived from an EMBL/GenBank/DDBJ whole genome shotgun (WGS) entry which is preliminary data.</text>
</comment>
<keyword evidence="1" id="KW-0175">Coiled coil</keyword>
<gene>
    <name evidence="2" type="ORF">GRH90_12620</name>
</gene>
<evidence type="ECO:0000313" key="3">
    <source>
        <dbReference type="Proteomes" id="UP000461443"/>
    </source>
</evidence>